<keyword evidence="9" id="KW-1185">Reference proteome</keyword>
<keyword evidence="3" id="KW-0949">S-adenosyl-L-methionine</keyword>
<dbReference type="InterPro" id="IPR007197">
    <property type="entry name" value="rSAM"/>
</dbReference>
<evidence type="ECO:0000313" key="8">
    <source>
        <dbReference type="EMBL" id="MBF0635976.1"/>
    </source>
</evidence>
<dbReference type="InterPro" id="IPR058240">
    <property type="entry name" value="rSAM_sf"/>
</dbReference>
<keyword evidence="6" id="KW-0411">Iron-sulfur</keyword>
<sequence length="467" mass="53740">MLIWSEYNTLFHAEPYGHFLYNPMSNCLIELDQAHVELVEQCRSGGSWNDNEGDSAFVELLHEQHMLVHPGENDKLLMREQYRRNCNSYGHRDIAMTICPTFACNFHCDYCFERTQGNTTVMSDQTIDQLVAFIDQRACRRSVRIDWYGGEPLLAFERIERITSELGKRGIGIEEAQLITNGYLLTPAIIDRLNALNIQVVQITLDGPRHIHDTRRTLQNGHGSFDRILDNIDRLMNSSYEGQCMLRVNIDKRNMAAYPELYRMLQERYSGKNVTVYGSRVKAVDMNYQLSMKEWVDFCLRLYWEEGISTKFMFYPKMHSKGLCIAHYRNAFVAGPQGELYKCWEDVGCSDKEIGNVNNSDPLSNEELSMLYMRGTDHYGQKECLACRFLPICANSCPKARLEKLSASSGAHTPDTCTHFKEHLVDMLLVVYDEYLSAETAALLLDKTVNPLKEQGYRVIFPSEPLC</sequence>
<evidence type="ECO:0000256" key="4">
    <source>
        <dbReference type="ARBA" id="ARBA00022723"/>
    </source>
</evidence>
<keyword evidence="5" id="KW-0408">Iron</keyword>
<proteinExistence type="predicted"/>
<dbReference type="EMBL" id="JADGII010000002">
    <property type="protein sequence ID" value="MBF0635976.1"/>
    <property type="molecule type" value="Genomic_DNA"/>
</dbReference>
<dbReference type="SFLD" id="SFLDG01384">
    <property type="entry name" value="thioether_bond_formation_requi"/>
    <property type="match status" value="1"/>
</dbReference>
<evidence type="ECO:0000256" key="3">
    <source>
        <dbReference type="ARBA" id="ARBA00022691"/>
    </source>
</evidence>
<dbReference type="SFLD" id="SFLDS00029">
    <property type="entry name" value="Radical_SAM"/>
    <property type="match status" value="1"/>
</dbReference>
<dbReference type="RefSeq" id="WP_175187097.1">
    <property type="nucleotide sequence ID" value="NZ_JABVZQ010000004.1"/>
</dbReference>
<accession>A0ABR9XPK9</accession>
<dbReference type="SUPFAM" id="SSF102114">
    <property type="entry name" value="Radical SAM enzymes"/>
    <property type="match status" value="1"/>
</dbReference>
<evidence type="ECO:0000259" key="7">
    <source>
        <dbReference type="Pfam" id="PF04055"/>
    </source>
</evidence>
<dbReference type="InterPro" id="IPR023867">
    <property type="entry name" value="Sulphatase_maturase_rSAM"/>
</dbReference>
<evidence type="ECO:0000256" key="2">
    <source>
        <dbReference type="ARBA" id="ARBA00022485"/>
    </source>
</evidence>
<dbReference type="SFLD" id="SFLDG01067">
    <property type="entry name" value="SPASM/twitch_domain_containing"/>
    <property type="match status" value="1"/>
</dbReference>
<keyword evidence="2" id="KW-0004">4Fe-4S</keyword>
<gene>
    <name evidence="8" type="ORF">INT08_02090</name>
</gene>
<dbReference type="CDD" id="cd01335">
    <property type="entry name" value="Radical_SAM"/>
    <property type="match status" value="1"/>
</dbReference>
<dbReference type="InterPro" id="IPR023885">
    <property type="entry name" value="4Fe4S-binding_SPASM_dom"/>
</dbReference>
<dbReference type="SFLD" id="SFLDG01386">
    <property type="entry name" value="main_SPASM_domain-containing"/>
    <property type="match status" value="1"/>
</dbReference>
<comment type="cofactor">
    <cofactor evidence="1">
        <name>[4Fe-4S] cluster</name>
        <dbReference type="ChEBI" id="CHEBI:49883"/>
    </cofactor>
</comment>
<comment type="caution">
    <text evidence="8">The sequence shown here is derived from an EMBL/GenBank/DDBJ whole genome shotgun (WGS) entry which is preliminary data.</text>
</comment>
<dbReference type="InterPro" id="IPR013785">
    <property type="entry name" value="Aldolase_TIM"/>
</dbReference>
<dbReference type="Gene3D" id="3.20.20.70">
    <property type="entry name" value="Aldolase class I"/>
    <property type="match status" value="1"/>
</dbReference>
<reference evidence="8 9" key="1">
    <citation type="journal article" date="2020" name="Microorganisms">
        <title>Simultaneous Genome Sequencing of Prosthecochloris ethylica and Desulfuromonas acetoxidans within a Syntrophic Mixture Reveals Unique Pili and Protein Interactions.</title>
        <authorList>
            <person name="Kyndt J.A."/>
            <person name="Van Beeumen J.J."/>
            <person name="Meyer T.E."/>
        </authorList>
    </citation>
    <scope>NUCLEOTIDE SEQUENCE [LARGE SCALE GENOMIC DNA]</scope>
    <source>
        <strain evidence="8 9">N3</strain>
    </source>
</reference>
<dbReference type="NCBIfam" id="TIGR04085">
    <property type="entry name" value="rSAM_more_4Fe4S"/>
    <property type="match status" value="1"/>
</dbReference>
<feature type="domain" description="Radical SAM core" evidence="7">
    <location>
        <begin position="99"/>
        <end position="263"/>
    </location>
</feature>
<name>A0ABR9XPK9_9CHLB</name>
<evidence type="ECO:0000256" key="5">
    <source>
        <dbReference type="ARBA" id="ARBA00023004"/>
    </source>
</evidence>
<keyword evidence="4" id="KW-0479">Metal-binding</keyword>
<organism evidence="8 9">
    <name type="scientific">Prosthecochloris ethylica</name>
    <dbReference type="NCBI Taxonomy" id="2743976"/>
    <lineage>
        <taxon>Bacteria</taxon>
        <taxon>Pseudomonadati</taxon>
        <taxon>Chlorobiota</taxon>
        <taxon>Chlorobiia</taxon>
        <taxon>Chlorobiales</taxon>
        <taxon>Chlorobiaceae</taxon>
        <taxon>Prosthecochloris</taxon>
    </lineage>
</organism>
<evidence type="ECO:0000256" key="6">
    <source>
        <dbReference type="ARBA" id="ARBA00023014"/>
    </source>
</evidence>
<evidence type="ECO:0000256" key="1">
    <source>
        <dbReference type="ARBA" id="ARBA00001966"/>
    </source>
</evidence>
<dbReference type="Proteomes" id="UP000619838">
    <property type="component" value="Unassembled WGS sequence"/>
</dbReference>
<protein>
    <submittedName>
        <fullName evidence="8">SPASM domain-containing protein</fullName>
    </submittedName>
</protein>
<dbReference type="PANTHER" id="PTHR43787:SF3">
    <property type="entry name" value="ARYLSULFATASE REGULATORY PROTEIN"/>
    <property type="match status" value="1"/>
</dbReference>
<dbReference type="Pfam" id="PF04055">
    <property type="entry name" value="Radical_SAM"/>
    <property type="match status" value="1"/>
</dbReference>
<dbReference type="PANTHER" id="PTHR43787">
    <property type="entry name" value="FEMO COFACTOR BIOSYNTHESIS PROTEIN NIFB-RELATED"/>
    <property type="match status" value="1"/>
</dbReference>
<evidence type="ECO:0000313" key="9">
    <source>
        <dbReference type="Proteomes" id="UP000619838"/>
    </source>
</evidence>